<comment type="similarity">
    <text evidence="2">Belongs to the krueppel C2H2-type zinc-finger protein family.</text>
</comment>
<comment type="subcellular location">
    <subcellularLocation>
        <location evidence="1">Nucleus</location>
    </subcellularLocation>
</comment>
<evidence type="ECO:0000256" key="3">
    <source>
        <dbReference type="ARBA" id="ARBA00022723"/>
    </source>
</evidence>
<reference evidence="14 15" key="1">
    <citation type="submission" date="2017-06" db="EMBL/GenBank/DDBJ databases">
        <title>A platform for efficient transgenesis in Macrostomum lignano, a flatworm model organism for stem cell research.</title>
        <authorList>
            <person name="Berezikov E."/>
        </authorList>
    </citation>
    <scope>NUCLEOTIDE SEQUENCE [LARGE SCALE GENOMIC DNA]</scope>
    <source>
        <strain evidence="14">DV1</strain>
        <tissue evidence="14">Whole organism</tissue>
    </source>
</reference>
<evidence type="ECO:0000256" key="4">
    <source>
        <dbReference type="ARBA" id="ARBA00022737"/>
    </source>
</evidence>
<feature type="domain" description="C2H2-type" evidence="13">
    <location>
        <begin position="1230"/>
        <end position="1258"/>
    </location>
</feature>
<feature type="compositionally biased region" description="Low complexity" evidence="12">
    <location>
        <begin position="117"/>
        <end position="135"/>
    </location>
</feature>
<feature type="domain" description="C2H2-type" evidence="13">
    <location>
        <begin position="1368"/>
        <end position="1395"/>
    </location>
</feature>
<feature type="region of interest" description="Disordered" evidence="12">
    <location>
        <begin position="19"/>
        <end position="146"/>
    </location>
</feature>
<evidence type="ECO:0000313" key="14">
    <source>
        <dbReference type="EMBL" id="PAA83145.1"/>
    </source>
</evidence>
<dbReference type="OrthoDB" id="3156061at2759"/>
<dbReference type="STRING" id="282301.A0A267GAR8"/>
<keyword evidence="5 11" id="KW-0863">Zinc-finger</keyword>
<proteinExistence type="inferred from homology"/>
<dbReference type="InterPro" id="IPR036236">
    <property type="entry name" value="Znf_C2H2_sf"/>
</dbReference>
<keyword evidence="7" id="KW-0805">Transcription regulation</keyword>
<keyword evidence="9" id="KW-0804">Transcription</keyword>
<feature type="compositionally biased region" description="Low complexity" evidence="12">
    <location>
        <begin position="446"/>
        <end position="455"/>
    </location>
</feature>
<dbReference type="GO" id="GO:0008270">
    <property type="term" value="F:zinc ion binding"/>
    <property type="evidence" value="ECO:0007669"/>
    <property type="project" value="UniProtKB-KW"/>
</dbReference>
<feature type="domain" description="C2H2-type" evidence="13">
    <location>
        <begin position="1198"/>
        <end position="1226"/>
    </location>
</feature>
<evidence type="ECO:0000256" key="9">
    <source>
        <dbReference type="ARBA" id="ARBA00023163"/>
    </source>
</evidence>
<dbReference type="Proteomes" id="UP000215902">
    <property type="component" value="Unassembled WGS sequence"/>
</dbReference>
<name>A0A267GAR8_9PLAT</name>
<evidence type="ECO:0000256" key="8">
    <source>
        <dbReference type="ARBA" id="ARBA00023125"/>
    </source>
</evidence>
<keyword evidence="3" id="KW-0479">Metal-binding</keyword>
<dbReference type="PROSITE" id="PS00028">
    <property type="entry name" value="ZINC_FINGER_C2H2_1"/>
    <property type="match status" value="10"/>
</dbReference>
<dbReference type="EMBL" id="NIVC01000432">
    <property type="protein sequence ID" value="PAA83145.1"/>
    <property type="molecule type" value="Genomic_DNA"/>
</dbReference>
<evidence type="ECO:0000256" key="11">
    <source>
        <dbReference type="PROSITE-ProRule" id="PRU00042"/>
    </source>
</evidence>
<dbReference type="PROSITE" id="PS50157">
    <property type="entry name" value="ZINC_FINGER_C2H2_2"/>
    <property type="match status" value="6"/>
</dbReference>
<evidence type="ECO:0000256" key="5">
    <source>
        <dbReference type="ARBA" id="ARBA00022771"/>
    </source>
</evidence>
<keyword evidence="10" id="KW-0539">Nucleus</keyword>
<feature type="region of interest" description="Disordered" evidence="12">
    <location>
        <begin position="1476"/>
        <end position="1513"/>
    </location>
</feature>
<evidence type="ECO:0000256" key="2">
    <source>
        <dbReference type="ARBA" id="ARBA00006991"/>
    </source>
</evidence>
<evidence type="ECO:0000256" key="7">
    <source>
        <dbReference type="ARBA" id="ARBA00023015"/>
    </source>
</evidence>
<feature type="domain" description="C2H2-type" evidence="13">
    <location>
        <begin position="1285"/>
        <end position="1313"/>
    </location>
</feature>
<dbReference type="FunFam" id="3.30.160.60:FF:000446">
    <property type="entry name" value="Zinc finger protein"/>
    <property type="match status" value="1"/>
</dbReference>
<evidence type="ECO:0000259" key="13">
    <source>
        <dbReference type="PROSITE" id="PS50157"/>
    </source>
</evidence>
<feature type="compositionally biased region" description="Low complexity" evidence="12">
    <location>
        <begin position="1492"/>
        <end position="1507"/>
    </location>
</feature>
<feature type="compositionally biased region" description="Low complexity" evidence="12">
    <location>
        <begin position="67"/>
        <end position="80"/>
    </location>
</feature>
<feature type="domain" description="C2H2-type" evidence="13">
    <location>
        <begin position="1340"/>
        <end position="1367"/>
    </location>
</feature>
<dbReference type="Gene3D" id="3.30.160.60">
    <property type="entry name" value="Classic Zinc Finger"/>
    <property type="match status" value="6"/>
</dbReference>
<dbReference type="GO" id="GO:0005634">
    <property type="term" value="C:nucleus"/>
    <property type="evidence" value="ECO:0007669"/>
    <property type="project" value="UniProtKB-SubCell"/>
</dbReference>
<gene>
    <name evidence="14" type="ORF">BOX15_Mlig020568g2</name>
</gene>
<dbReference type="PANTHER" id="PTHR24379:SF121">
    <property type="entry name" value="C2H2-TYPE DOMAIN-CONTAINING PROTEIN"/>
    <property type="match status" value="1"/>
</dbReference>
<protein>
    <recommendedName>
        <fullName evidence="13">C2H2-type domain-containing protein</fullName>
    </recommendedName>
</protein>
<dbReference type="SMART" id="SM00355">
    <property type="entry name" value="ZnF_C2H2"/>
    <property type="match status" value="17"/>
</dbReference>
<feature type="non-terminal residue" evidence="14">
    <location>
        <position position="1"/>
    </location>
</feature>
<keyword evidence="6" id="KW-0862">Zinc</keyword>
<sequence>HLHKIPGYSITKHIILKNTNKMTDSKPPVSGTRTRSGRLSRKVKEDVPLDTPKGVDSEEDDEEEVVVRVGRSNAAAAALSAEEDSDYEPDASPKHPGRGGASSARRTPGRRGGGKIGRPASARRSAAANGSGARADLFEEDEDDDAVVGGAKRDIYDFDAQSIISEDQRRTPASGQKRRGRPPGGGAASGRRAATGGAGDAAATPAAAMSSTTAKSSWGSNIYSSIATALKSRADLDVYTSFLRSSVRNDELDALYTEVCKPSNNHSSMFYGPSAALQSMMSRINNHDKIIEILRNLMARDLDGLVNRAVYIVPIVQQPLLSAEYLPQIGRHSGDQQLRVDCGYSLESDVNLLSARFDLGYKSGGISTIVVSDAFFQRLFSAIQSGDAEECRLLVALTEDNQLVAIALVRPDESAAVPYKLKKPIFEASVDVDEQPSAAPMTSTQPPLSSASWPEAESSAKSTAEWLKQADVIESAFGSAPSSDGGSPLRLLDAVVLKPNGKRDVLLLFTGRKPDGQIFCIIDEHRFMYQRFGFSKEVPISLEGMVTAYPEDLLSEKSLLVVPDAVFKSYKKLLSKSVASAPASVQSKFVLLDSFKKTPLGVVMTANATLRVPEIDASAPLSLVCLNGLLYALRIDNLVVSKAVSILPLRYFLRSWSPGMVQPTMGSYWEAEGKQVTIEMEGDPAIAGQSSPAALYDRYASHEWQRALDRFVDDFLQRSLASPVEVSLYDQVFRMAQASTPEVVEVPSSSTGQSAAAGAAAAAAAAASATGADAPASAAAQMEQWGVCSICAKELKALSSLFDHEMRHLGCNKFSCSEHPDFVFHDRKSYKAHMDEAHAGQKLPDEDSDFEEDDIERLRQAIDPRQCTSCKDYFPSSQAFDLHNSSCDGASFQTRTPLNRGLAGQRNNPYVVVCGMCGYSLSSRDRLKRHFISMHMQCAICQATADTMEGMSQHYKSHSEAGVTAPGPRKIFNCDLCGDFYGTKHNFYFHQWAEHGIAPSVKADLAGESGVSGDKHRKRRSKVQVAKDELSYQATGNKKFSCKFCNTDVRVTGQEYVKHLSTKHGLNVDINNICRCCGELCENTDRLSEHLRDVHVPGGEYVNAGIQTIFQCDACPFWGFLRSVMDHSRIVHKDTNPSVYQCHHCQERFSDRKLWRTHLDKHNMAMCHQCDYCDKTFRMRTSLLQHVRNHHSAEEEPVNCEYCGQQYPKQSALKAHIFRMHSLEGQEMKFQCEVCERRFRLEPELRRHIKEMHSGQIECDICGKECPNLRCYSQHRQKHFRTKIFQCTDCQATFKSKMAMKRHIRVEHLNLGPERYECQICGKVVTQIAMHMLTHKEAKYECEVCGKRFTKSTYYNEHVRIHKGEKPFMCHLCGRRFNKKSNLNVHVRFHEKHRDKDGNYLELKNQNRGTYPTIVVQSPSDVPKTDAVTDTHDDADARAILGLEAGAACDTADLAAFADDPVGAAAAAGLRVLTPRAATGEPVFKKPKVEPKPSAAAAAPAAASASSTDAGNN</sequence>
<dbReference type="FunFam" id="3.30.160.60:FF:000711">
    <property type="entry name" value="zinc finger protein 697"/>
    <property type="match status" value="1"/>
</dbReference>
<dbReference type="GO" id="GO:0003677">
    <property type="term" value="F:DNA binding"/>
    <property type="evidence" value="ECO:0007669"/>
    <property type="project" value="UniProtKB-KW"/>
</dbReference>
<dbReference type="PANTHER" id="PTHR24379">
    <property type="entry name" value="KRAB AND ZINC FINGER DOMAIN-CONTAINING"/>
    <property type="match status" value="1"/>
</dbReference>
<feature type="compositionally biased region" description="Low complexity" evidence="12">
    <location>
        <begin position="189"/>
        <end position="201"/>
    </location>
</feature>
<dbReference type="Pfam" id="PF00096">
    <property type="entry name" value="zf-C2H2"/>
    <property type="match status" value="4"/>
</dbReference>
<feature type="region of interest" description="Disordered" evidence="12">
    <location>
        <begin position="434"/>
        <end position="455"/>
    </location>
</feature>
<keyword evidence="8" id="KW-0238">DNA-binding</keyword>
<evidence type="ECO:0000256" key="6">
    <source>
        <dbReference type="ARBA" id="ARBA00022833"/>
    </source>
</evidence>
<feature type="domain" description="C2H2-type" evidence="13">
    <location>
        <begin position="1168"/>
        <end position="1196"/>
    </location>
</feature>
<dbReference type="SUPFAM" id="SSF57667">
    <property type="entry name" value="beta-beta-alpha zinc fingers"/>
    <property type="match status" value="4"/>
</dbReference>
<keyword evidence="15" id="KW-1185">Reference proteome</keyword>
<keyword evidence="4" id="KW-0677">Repeat</keyword>
<evidence type="ECO:0000256" key="12">
    <source>
        <dbReference type="SAM" id="MobiDB-lite"/>
    </source>
</evidence>
<evidence type="ECO:0000313" key="15">
    <source>
        <dbReference type="Proteomes" id="UP000215902"/>
    </source>
</evidence>
<accession>A0A267GAR8</accession>
<evidence type="ECO:0000256" key="1">
    <source>
        <dbReference type="ARBA" id="ARBA00004123"/>
    </source>
</evidence>
<comment type="caution">
    <text evidence="14">The sequence shown here is derived from an EMBL/GenBank/DDBJ whole genome shotgun (WGS) entry which is preliminary data.</text>
</comment>
<feature type="region of interest" description="Disordered" evidence="12">
    <location>
        <begin position="159"/>
        <end position="201"/>
    </location>
</feature>
<organism evidence="14 15">
    <name type="scientific">Macrostomum lignano</name>
    <dbReference type="NCBI Taxonomy" id="282301"/>
    <lineage>
        <taxon>Eukaryota</taxon>
        <taxon>Metazoa</taxon>
        <taxon>Spiralia</taxon>
        <taxon>Lophotrochozoa</taxon>
        <taxon>Platyhelminthes</taxon>
        <taxon>Rhabditophora</taxon>
        <taxon>Macrostomorpha</taxon>
        <taxon>Macrostomida</taxon>
        <taxon>Macrostomidae</taxon>
        <taxon>Macrostomum</taxon>
    </lineage>
</organism>
<dbReference type="InterPro" id="IPR013087">
    <property type="entry name" value="Znf_C2H2_type"/>
</dbReference>
<evidence type="ECO:0000256" key="10">
    <source>
        <dbReference type="ARBA" id="ARBA00023242"/>
    </source>
</evidence>